<comment type="caution">
    <text evidence="1">The sequence shown here is derived from an EMBL/GenBank/DDBJ whole genome shotgun (WGS) entry which is preliminary data.</text>
</comment>
<dbReference type="EMBL" id="JAULSN010000004">
    <property type="protein sequence ID" value="KAK3373503.1"/>
    <property type="molecule type" value="Genomic_DNA"/>
</dbReference>
<reference evidence="1" key="1">
    <citation type="journal article" date="2023" name="Mol. Phylogenet. Evol.">
        <title>Genome-scale phylogeny and comparative genomics of the fungal order Sordariales.</title>
        <authorList>
            <person name="Hensen N."/>
            <person name="Bonometti L."/>
            <person name="Westerberg I."/>
            <person name="Brannstrom I.O."/>
            <person name="Guillou S."/>
            <person name="Cros-Aarteil S."/>
            <person name="Calhoun S."/>
            <person name="Haridas S."/>
            <person name="Kuo A."/>
            <person name="Mondo S."/>
            <person name="Pangilinan J."/>
            <person name="Riley R."/>
            <person name="LaButti K."/>
            <person name="Andreopoulos B."/>
            <person name="Lipzen A."/>
            <person name="Chen C."/>
            <person name="Yan M."/>
            <person name="Daum C."/>
            <person name="Ng V."/>
            <person name="Clum A."/>
            <person name="Steindorff A."/>
            <person name="Ohm R.A."/>
            <person name="Martin F."/>
            <person name="Silar P."/>
            <person name="Natvig D.O."/>
            <person name="Lalanne C."/>
            <person name="Gautier V."/>
            <person name="Ament-Velasquez S.L."/>
            <person name="Kruys A."/>
            <person name="Hutchinson M.I."/>
            <person name="Powell A.J."/>
            <person name="Barry K."/>
            <person name="Miller A.N."/>
            <person name="Grigoriev I.V."/>
            <person name="Debuchy R."/>
            <person name="Gladieux P."/>
            <person name="Hiltunen Thoren M."/>
            <person name="Johannesson H."/>
        </authorList>
    </citation>
    <scope>NUCLEOTIDE SEQUENCE</scope>
    <source>
        <strain evidence="1">CBS 958.72</strain>
    </source>
</reference>
<dbReference type="Gene3D" id="3.40.390.10">
    <property type="entry name" value="Collagenase (Catalytic Domain)"/>
    <property type="match status" value="1"/>
</dbReference>
<dbReference type="Proteomes" id="UP001287356">
    <property type="component" value="Unassembled WGS sequence"/>
</dbReference>
<sequence length="262" mass="28455">MEMKWAWIEYDELEPGQGIVDEDGHAVPINGVPAYSDALAEEPGTVPWWSHHAEVNGYCFSATGGTYCAATNLGLTALMTELSAPGVPTVPRDIETIVLCDYAFTMPKFPASYKAGVAMITQGMGLEKVVPRSSTLLHEAFHALFGTGPTGFLEGDEIYDIGKCIEAAGKKSSAKTVAKRNPENYVFYVAKMYYLFGEHVPDGSPSSIDQRWDFDLSSLLCGITFLTVRAHDSRSVRLLAEASSRSGVAPLDFSPQPNLLTF</sequence>
<proteinExistence type="predicted"/>
<organism evidence="1 2">
    <name type="scientific">Lasiosphaeria ovina</name>
    <dbReference type="NCBI Taxonomy" id="92902"/>
    <lineage>
        <taxon>Eukaryota</taxon>
        <taxon>Fungi</taxon>
        <taxon>Dikarya</taxon>
        <taxon>Ascomycota</taxon>
        <taxon>Pezizomycotina</taxon>
        <taxon>Sordariomycetes</taxon>
        <taxon>Sordariomycetidae</taxon>
        <taxon>Sordariales</taxon>
        <taxon>Lasiosphaeriaceae</taxon>
        <taxon>Lasiosphaeria</taxon>
    </lineage>
</organism>
<gene>
    <name evidence="1" type="ORF">B0T24DRAFT_593691</name>
</gene>
<reference evidence="1" key="2">
    <citation type="submission" date="2023-06" db="EMBL/GenBank/DDBJ databases">
        <authorList>
            <consortium name="Lawrence Berkeley National Laboratory"/>
            <person name="Haridas S."/>
            <person name="Hensen N."/>
            <person name="Bonometti L."/>
            <person name="Westerberg I."/>
            <person name="Brannstrom I.O."/>
            <person name="Guillou S."/>
            <person name="Cros-Aarteil S."/>
            <person name="Calhoun S."/>
            <person name="Kuo A."/>
            <person name="Mondo S."/>
            <person name="Pangilinan J."/>
            <person name="Riley R."/>
            <person name="Labutti K."/>
            <person name="Andreopoulos B."/>
            <person name="Lipzen A."/>
            <person name="Chen C."/>
            <person name="Yanf M."/>
            <person name="Daum C."/>
            <person name="Ng V."/>
            <person name="Clum A."/>
            <person name="Steindorff A."/>
            <person name="Ohm R."/>
            <person name="Martin F."/>
            <person name="Silar P."/>
            <person name="Natvig D."/>
            <person name="Lalanne C."/>
            <person name="Gautier V."/>
            <person name="Ament-Velasquez S.L."/>
            <person name="Kruys A."/>
            <person name="Hutchinson M.I."/>
            <person name="Powell A.J."/>
            <person name="Barry K."/>
            <person name="Miller A.N."/>
            <person name="Grigoriev I.V."/>
            <person name="Debuchy R."/>
            <person name="Gladieux P."/>
            <person name="Thoren M.H."/>
            <person name="Johannesson H."/>
        </authorList>
    </citation>
    <scope>NUCLEOTIDE SEQUENCE</scope>
    <source>
        <strain evidence="1">CBS 958.72</strain>
    </source>
</reference>
<accession>A0AAE0KB54</accession>
<keyword evidence="2" id="KW-1185">Reference proteome</keyword>
<evidence type="ECO:0000313" key="1">
    <source>
        <dbReference type="EMBL" id="KAK3373503.1"/>
    </source>
</evidence>
<evidence type="ECO:0000313" key="2">
    <source>
        <dbReference type="Proteomes" id="UP001287356"/>
    </source>
</evidence>
<dbReference type="GO" id="GO:0008237">
    <property type="term" value="F:metallopeptidase activity"/>
    <property type="evidence" value="ECO:0007669"/>
    <property type="project" value="InterPro"/>
</dbReference>
<dbReference type="AlphaFoldDB" id="A0AAE0KB54"/>
<name>A0AAE0KB54_9PEZI</name>
<protein>
    <submittedName>
        <fullName evidence="1">Uncharacterized protein</fullName>
    </submittedName>
</protein>
<dbReference type="InterPro" id="IPR024079">
    <property type="entry name" value="MetalloPept_cat_dom_sf"/>
</dbReference>